<keyword evidence="1 2" id="KW-0732">Signal</keyword>
<evidence type="ECO:0000256" key="2">
    <source>
        <dbReference type="SAM" id="SignalP"/>
    </source>
</evidence>
<dbReference type="EMBL" id="JACHHN010000004">
    <property type="protein sequence ID" value="MBB5191586.1"/>
    <property type="molecule type" value="Genomic_DNA"/>
</dbReference>
<dbReference type="InterPro" id="IPR013766">
    <property type="entry name" value="Thioredoxin_domain"/>
</dbReference>
<dbReference type="SUPFAM" id="SSF52833">
    <property type="entry name" value="Thioredoxin-like"/>
    <property type="match status" value="1"/>
</dbReference>
<sequence length="526" mass="55748">MKQRIYALAVAGVILTGTAAWAGADASAPAAATHLPPGIAWQQGDVAAAFARAKAENKPLFLYWGAVWCPPCNQVKATIFNQDAFIKRTALFVPVYLDGDTENAQKWGEQFKVRGYPTMILFKPDGTEITRLPGEVDATRYMQVLSLGLNAAHPVKDTLAAGLKPGARLDQAQWSMLADYSWDTDGALQVPGDNLPAALQTLAQHAAANHAPGPATRLEFKAVAAAASGKPQGQVDKARALPAVSRVLTDGKLARSNFDLVVAYPTDISRYLTQPGTPARAQLTKAWDKALVTLGADQSISTTDRLTAVDGRVALARLDQPENKPLPPALLAAVRSQVAAADKATTNGYERQSVISAAGDALTDAGLVTESDALLKAELKRSPAPYYFMSGLAHNARLRGDKAAALGWYEQAYNTAEGPATRLRWGVSYLNGIIDLAPQDEARIQAVSGKVLGELAQTSSAFYGSNRAALQRWALHLSKWNQGGAHDAAFKQVVARFEGVCGKLQAADPQKATCEGLIKAASSGAA</sequence>
<accession>A0A840RGY5</accession>
<feature type="chain" id="PRO_5032910532" evidence="2">
    <location>
        <begin position="23"/>
        <end position="526"/>
    </location>
</feature>
<dbReference type="RefSeq" id="WP_184100753.1">
    <property type="nucleotide sequence ID" value="NZ_JACHHN010000004.1"/>
</dbReference>
<protein>
    <submittedName>
        <fullName evidence="4">Thiol-disulfide isomerase/thioredoxin</fullName>
    </submittedName>
</protein>
<gene>
    <name evidence="4" type="ORF">HNQ50_002316</name>
</gene>
<dbReference type="InterPro" id="IPR036249">
    <property type="entry name" value="Thioredoxin-like_sf"/>
</dbReference>
<evidence type="ECO:0000256" key="1">
    <source>
        <dbReference type="ARBA" id="ARBA00022729"/>
    </source>
</evidence>
<feature type="signal peptide" evidence="2">
    <location>
        <begin position="1"/>
        <end position="22"/>
    </location>
</feature>
<name>A0A840RGY5_9NEIS</name>
<evidence type="ECO:0000259" key="3">
    <source>
        <dbReference type="PROSITE" id="PS51352"/>
    </source>
</evidence>
<keyword evidence="4" id="KW-0413">Isomerase</keyword>
<dbReference type="AlphaFoldDB" id="A0A840RGY5"/>
<reference evidence="4 5" key="1">
    <citation type="submission" date="2020-08" db="EMBL/GenBank/DDBJ databases">
        <title>Genomic Encyclopedia of Type Strains, Phase IV (KMG-IV): sequencing the most valuable type-strain genomes for metagenomic binning, comparative biology and taxonomic classification.</title>
        <authorList>
            <person name="Goeker M."/>
        </authorList>
    </citation>
    <scope>NUCLEOTIDE SEQUENCE [LARGE SCALE GENOMIC DNA]</scope>
    <source>
        <strain evidence="4 5">DSM 18233</strain>
    </source>
</reference>
<dbReference type="PROSITE" id="PS51352">
    <property type="entry name" value="THIOREDOXIN_2"/>
    <property type="match status" value="1"/>
</dbReference>
<dbReference type="PANTHER" id="PTHR15337:SF11">
    <property type="entry name" value="THIOREDOXIN DOMAIN-CONTAINING PROTEIN"/>
    <property type="match status" value="1"/>
</dbReference>
<proteinExistence type="predicted"/>
<dbReference type="Pfam" id="PF13098">
    <property type="entry name" value="Thioredoxin_2"/>
    <property type="match status" value="1"/>
</dbReference>
<evidence type="ECO:0000313" key="5">
    <source>
        <dbReference type="Proteomes" id="UP000543030"/>
    </source>
</evidence>
<comment type="caution">
    <text evidence="4">The sequence shown here is derived from an EMBL/GenBank/DDBJ whole genome shotgun (WGS) entry which is preliminary data.</text>
</comment>
<dbReference type="CDD" id="cd02947">
    <property type="entry name" value="TRX_family"/>
    <property type="match status" value="1"/>
</dbReference>
<dbReference type="PANTHER" id="PTHR15337">
    <property type="entry name" value="ANTERIOR GRADIENT PROTEIN-RELATED"/>
    <property type="match status" value="1"/>
</dbReference>
<feature type="domain" description="Thioredoxin" evidence="3">
    <location>
        <begin position="24"/>
        <end position="150"/>
    </location>
</feature>
<dbReference type="Gene3D" id="3.40.30.10">
    <property type="entry name" value="Glutaredoxin"/>
    <property type="match status" value="1"/>
</dbReference>
<organism evidence="4 5">
    <name type="scientific">Silvimonas terrae</name>
    <dbReference type="NCBI Taxonomy" id="300266"/>
    <lineage>
        <taxon>Bacteria</taxon>
        <taxon>Pseudomonadati</taxon>
        <taxon>Pseudomonadota</taxon>
        <taxon>Betaproteobacteria</taxon>
        <taxon>Neisseriales</taxon>
        <taxon>Chitinibacteraceae</taxon>
        <taxon>Silvimonas</taxon>
    </lineage>
</organism>
<dbReference type="GO" id="GO:0016853">
    <property type="term" value="F:isomerase activity"/>
    <property type="evidence" value="ECO:0007669"/>
    <property type="project" value="UniProtKB-KW"/>
</dbReference>
<dbReference type="InterPro" id="IPR051099">
    <property type="entry name" value="AGR/TXD"/>
</dbReference>
<evidence type="ECO:0000313" key="4">
    <source>
        <dbReference type="EMBL" id="MBB5191586.1"/>
    </source>
</evidence>
<dbReference type="InterPro" id="IPR012336">
    <property type="entry name" value="Thioredoxin-like_fold"/>
</dbReference>
<keyword evidence="5" id="KW-1185">Reference proteome</keyword>
<dbReference type="Proteomes" id="UP000543030">
    <property type="component" value="Unassembled WGS sequence"/>
</dbReference>